<dbReference type="GO" id="GO:0031087">
    <property type="term" value="P:deadenylation-independent decapping of nuclear-transcribed mRNA"/>
    <property type="evidence" value="ECO:0007669"/>
    <property type="project" value="InterPro"/>
</dbReference>
<proteinExistence type="inferred from homology"/>
<feature type="compositionally biased region" description="Polar residues" evidence="6">
    <location>
        <begin position="127"/>
        <end position="137"/>
    </location>
</feature>
<dbReference type="SUPFAM" id="SSF50978">
    <property type="entry name" value="WD40 repeat-like"/>
    <property type="match status" value="1"/>
</dbReference>
<evidence type="ECO:0000313" key="7">
    <source>
        <dbReference type="EMBL" id="EGG04788.1"/>
    </source>
</evidence>
<gene>
    <name evidence="7" type="ORF">MELLADRAFT_108147</name>
</gene>
<feature type="compositionally biased region" description="Low complexity" evidence="6">
    <location>
        <begin position="245"/>
        <end position="264"/>
    </location>
</feature>
<evidence type="ECO:0000313" key="8">
    <source>
        <dbReference type="Proteomes" id="UP000001072"/>
    </source>
</evidence>
<dbReference type="STRING" id="747676.F4RS43"/>
<dbReference type="Gene3D" id="2.130.10.10">
    <property type="entry name" value="YVTN repeat-like/Quinoprotein amine dehydrogenase"/>
    <property type="match status" value="1"/>
</dbReference>
<dbReference type="PANTHER" id="PTHR15598">
    <property type="entry name" value="ENHANCER OF MRNA-DECAPPING PROTEIN 4"/>
    <property type="match status" value="1"/>
</dbReference>
<keyword evidence="5" id="KW-0677">Repeat</keyword>
<feature type="compositionally biased region" description="Polar residues" evidence="6">
    <location>
        <begin position="268"/>
        <end position="278"/>
    </location>
</feature>
<evidence type="ECO:0000256" key="2">
    <source>
        <dbReference type="ARBA" id="ARBA00009639"/>
    </source>
</evidence>
<feature type="region of interest" description="Disordered" evidence="6">
    <location>
        <begin position="242"/>
        <end position="341"/>
    </location>
</feature>
<dbReference type="FunCoup" id="F4RS43">
    <property type="interactions" value="5"/>
</dbReference>
<feature type="compositionally biased region" description="Low complexity" evidence="6">
    <location>
        <begin position="80"/>
        <end position="91"/>
    </location>
</feature>
<comment type="similarity">
    <text evidence="2">Belongs to the WD repeat EDC4 family.</text>
</comment>
<accession>F4RS43</accession>
<keyword evidence="4" id="KW-0853">WD repeat</keyword>
<dbReference type="GeneID" id="18923392"/>
<feature type="compositionally biased region" description="Polar residues" evidence="6">
    <location>
        <begin position="167"/>
        <end position="185"/>
    </location>
</feature>
<dbReference type="HOGENOM" id="CLU_279280_0_0_1"/>
<protein>
    <submittedName>
        <fullName evidence="7">Uncharacterized protein</fullName>
    </submittedName>
</protein>
<organism evidence="8">
    <name type="scientific">Melampsora larici-populina (strain 98AG31 / pathotype 3-4-7)</name>
    <name type="common">Poplar leaf rust fungus</name>
    <dbReference type="NCBI Taxonomy" id="747676"/>
    <lineage>
        <taxon>Eukaryota</taxon>
        <taxon>Fungi</taxon>
        <taxon>Dikarya</taxon>
        <taxon>Basidiomycota</taxon>
        <taxon>Pucciniomycotina</taxon>
        <taxon>Pucciniomycetes</taxon>
        <taxon>Pucciniales</taxon>
        <taxon>Melampsoraceae</taxon>
        <taxon>Melampsora</taxon>
    </lineage>
</organism>
<dbReference type="VEuPathDB" id="FungiDB:MELLADRAFT_108147"/>
<dbReference type="InterPro" id="IPR045152">
    <property type="entry name" value="EDC4-like"/>
</dbReference>
<keyword evidence="8" id="KW-1185">Reference proteome</keyword>
<dbReference type="KEGG" id="mlr:MELLADRAFT_108147"/>
<sequence length="1129" mass="125921">MSLIDYRLSSILSYADQDLFNDHDHTPPLSPSHSNFTTPSNHSAIFDSNSLKFLSSPPLPPPNFSLPPIPSPTQLSSNHTISTTSSIQQTQPFNLKPNSSLQATALLNTLNRRPTHQPTQPHHHHSSNSISTPTLMTKPNECDFSFLNQSSSSSSTPITSTPPPTTFLQSTDFLSGSPAPSSTPHQISLLQSLSSDPDHKLPHSTLRQITNLDQITQTLHSNHVSPTLSPISSIQAQVPILNPQSDPLIPMSSPSSSNQLPSHPHQTEIISPDQTELSRTTDRFINPGSGPLSPRNAEPIQSSSQLPQDPTQSQNQTLTPSSTLAAQTPGSTTTVPDPIPRPITTTYMAINFLNELKTQETTQPIIEADHPTRIINQNMISSSHSPQSITISTSSANYESLYRSDSKIIPITLFPSVFKFSNGKKVAVDGFISYATKVGRIRVIDQISGARMLLRKHEGVVIDMSIGKAHEGKRWRCIGSIGSDRRLVIWKVPNRFEEETANYEVLVDLILKDDHLKFVNLKWHPKESSVFLVSTNDKRIVLVRLDRAGFLGMWKRGIGMGRTISEIEGFDGQEIIHTNSHVVGFCFSPDGSAFAYVTEDGLITVRETLKPHWTIMGGQLSGTKPITKIEFLTSVQSQKPIGFLISRDSGRILEIVSLSSISKAKVQIEFLVPEDLGSESECFGDSNWLGQDSTILVSNSLRGSIYGFKLRVKEDEDEENDQMKKSEGGQLGGKLEEDSVYIEGRRHQPSEERMFVERIAEISTPDPIISFVIDEGSMKNRSIEGISTFNIHPKGIHQLFLPHDFLRFEGSKDQIEDHLEEHQGGMSRRKSLAVGKSREHDGFLDGSSALVGHATHVNQIDETSLKRLEESLVERMGKMFMSQVNQLENKFEKEKIEEKIMENERQMNLIGLISNSLEINLKKVLKEMIVNEIERKVLPEILNLVQETIKKEIHQLLSSPSPPTPLPGPSINIPIPTQAPTTTIPRMTNQDPKLNENIRSYEDIFLSALSNESSLRIDELIEVYELEEVFKFPAPGAGLSQPVLLTLSHLLTHTLSQRDRMGRVLDLVCDGLLEFKNRFDQSIKFHQDQDRRGGYDDDDHHHHGNDSIGIDEVLKLVIEKKNRLRVIQT</sequence>
<dbReference type="eggNOG" id="ENOG502SAUY">
    <property type="taxonomic scope" value="Eukaryota"/>
</dbReference>
<comment type="subcellular location">
    <subcellularLocation>
        <location evidence="1">Cytoplasm</location>
        <location evidence="1">P-body</location>
    </subcellularLocation>
</comment>
<feature type="compositionally biased region" description="Pro residues" evidence="6">
    <location>
        <begin position="62"/>
        <end position="71"/>
    </location>
</feature>
<dbReference type="GO" id="GO:0000932">
    <property type="term" value="C:P-body"/>
    <property type="evidence" value="ECO:0007669"/>
    <property type="project" value="UniProtKB-SubCell"/>
</dbReference>
<feature type="region of interest" description="Disordered" evidence="6">
    <location>
        <begin position="112"/>
        <end position="185"/>
    </location>
</feature>
<evidence type="ECO:0000256" key="6">
    <source>
        <dbReference type="SAM" id="MobiDB-lite"/>
    </source>
</evidence>
<dbReference type="InterPro" id="IPR015943">
    <property type="entry name" value="WD40/YVTN_repeat-like_dom_sf"/>
</dbReference>
<feature type="compositionally biased region" description="Low complexity" evidence="6">
    <location>
        <begin position="150"/>
        <end position="159"/>
    </location>
</feature>
<feature type="compositionally biased region" description="Polar residues" evidence="6">
    <location>
        <begin position="299"/>
        <end position="335"/>
    </location>
</feature>
<dbReference type="Proteomes" id="UP000001072">
    <property type="component" value="Unassembled WGS sequence"/>
</dbReference>
<dbReference type="InParanoid" id="F4RS43"/>
<dbReference type="RefSeq" id="XP_007411879.1">
    <property type="nucleotide sequence ID" value="XM_007411817.1"/>
</dbReference>
<evidence type="ECO:0000256" key="4">
    <source>
        <dbReference type="ARBA" id="ARBA00022574"/>
    </source>
</evidence>
<keyword evidence="3" id="KW-0963">Cytoplasm</keyword>
<dbReference type="AlphaFoldDB" id="F4RS43"/>
<dbReference type="InterPro" id="IPR036322">
    <property type="entry name" value="WD40_repeat_dom_sf"/>
</dbReference>
<evidence type="ECO:0000256" key="1">
    <source>
        <dbReference type="ARBA" id="ARBA00004201"/>
    </source>
</evidence>
<reference evidence="8" key="1">
    <citation type="journal article" date="2011" name="Proc. Natl. Acad. Sci. U.S.A.">
        <title>Obligate biotrophy features unraveled by the genomic analysis of rust fungi.</title>
        <authorList>
            <person name="Duplessis S."/>
            <person name="Cuomo C.A."/>
            <person name="Lin Y.-C."/>
            <person name="Aerts A."/>
            <person name="Tisserant E."/>
            <person name="Veneault-Fourrey C."/>
            <person name="Joly D.L."/>
            <person name="Hacquard S."/>
            <person name="Amselem J."/>
            <person name="Cantarel B.L."/>
            <person name="Chiu R."/>
            <person name="Coutinho P.M."/>
            <person name="Feau N."/>
            <person name="Field M."/>
            <person name="Frey P."/>
            <person name="Gelhaye E."/>
            <person name="Goldberg J."/>
            <person name="Grabherr M.G."/>
            <person name="Kodira C.D."/>
            <person name="Kohler A."/>
            <person name="Kuees U."/>
            <person name="Lindquist E.A."/>
            <person name="Lucas S.M."/>
            <person name="Mago R."/>
            <person name="Mauceli E."/>
            <person name="Morin E."/>
            <person name="Murat C."/>
            <person name="Pangilinan J.L."/>
            <person name="Park R."/>
            <person name="Pearson M."/>
            <person name="Quesneville H."/>
            <person name="Rouhier N."/>
            <person name="Sakthikumar S."/>
            <person name="Salamov A.A."/>
            <person name="Schmutz J."/>
            <person name="Selles B."/>
            <person name="Shapiro H."/>
            <person name="Tanguay P."/>
            <person name="Tuskan G.A."/>
            <person name="Henrissat B."/>
            <person name="Van de Peer Y."/>
            <person name="Rouze P."/>
            <person name="Ellis J.G."/>
            <person name="Dodds P.N."/>
            <person name="Schein J.E."/>
            <person name="Zhong S."/>
            <person name="Hamelin R.C."/>
            <person name="Grigoriev I.V."/>
            <person name="Szabo L.J."/>
            <person name="Martin F."/>
        </authorList>
    </citation>
    <scope>NUCLEOTIDE SEQUENCE [LARGE SCALE GENOMIC DNA]</scope>
    <source>
        <strain evidence="8">98AG31 / pathotype 3-4-7</strain>
    </source>
</reference>
<dbReference type="PANTHER" id="PTHR15598:SF5">
    <property type="entry name" value="ENHANCER OF MRNA-DECAPPING PROTEIN 4"/>
    <property type="match status" value="1"/>
</dbReference>
<evidence type="ECO:0000256" key="5">
    <source>
        <dbReference type="ARBA" id="ARBA00022737"/>
    </source>
</evidence>
<name>F4RS43_MELLP</name>
<dbReference type="EMBL" id="GL883116">
    <property type="protein sequence ID" value="EGG04788.1"/>
    <property type="molecule type" value="Genomic_DNA"/>
</dbReference>
<feature type="region of interest" description="Disordered" evidence="6">
    <location>
        <begin position="62"/>
        <end position="95"/>
    </location>
</feature>
<evidence type="ECO:0000256" key="3">
    <source>
        <dbReference type="ARBA" id="ARBA00022490"/>
    </source>
</evidence>
<dbReference type="OrthoDB" id="21128at2759"/>